<dbReference type="EMBL" id="ADBJ01000042">
    <property type="protein sequence ID" value="EFA77585.1"/>
    <property type="molecule type" value="Genomic_DNA"/>
</dbReference>
<evidence type="ECO:0000313" key="1">
    <source>
        <dbReference type="EMBL" id="EFA77585.1"/>
    </source>
</evidence>
<name>D3BLY4_HETP5</name>
<dbReference type="RefSeq" id="XP_020429713.1">
    <property type="nucleotide sequence ID" value="XM_020582932.1"/>
</dbReference>
<dbReference type="AlphaFoldDB" id="D3BLY4"/>
<dbReference type="InParanoid" id="D3BLY4"/>
<gene>
    <name evidence="1" type="ORF">PPL_12189</name>
</gene>
<sequence length="125" mass="14244">MSKPEILPTWDVMTDGPTLMNFLNTGAFPNQCVVLYFAQLNCVGCDQIRDYMMALPNNRPDVACFQIPQNSAITKNNIWCNDVMIYPTVKLFKNFPANNDVRQIIVGANSNLVEQWLVQNFEPLQ</sequence>
<organism evidence="1 2">
    <name type="scientific">Heterostelium pallidum (strain ATCC 26659 / Pp 5 / PN500)</name>
    <name type="common">Cellular slime mold</name>
    <name type="synonym">Polysphondylium pallidum</name>
    <dbReference type="NCBI Taxonomy" id="670386"/>
    <lineage>
        <taxon>Eukaryota</taxon>
        <taxon>Amoebozoa</taxon>
        <taxon>Evosea</taxon>
        <taxon>Eumycetozoa</taxon>
        <taxon>Dictyostelia</taxon>
        <taxon>Acytosteliales</taxon>
        <taxon>Acytosteliaceae</taxon>
        <taxon>Heterostelium</taxon>
    </lineage>
</organism>
<dbReference type="GeneID" id="31367656"/>
<dbReference type="InterPro" id="IPR036249">
    <property type="entry name" value="Thioredoxin-like_sf"/>
</dbReference>
<protein>
    <recommendedName>
        <fullName evidence="3">Thioredoxin domain-containing protein</fullName>
    </recommendedName>
</protein>
<keyword evidence="2" id="KW-1185">Reference proteome</keyword>
<accession>D3BLY4</accession>
<dbReference type="Proteomes" id="UP000001396">
    <property type="component" value="Unassembled WGS sequence"/>
</dbReference>
<dbReference type="SUPFAM" id="SSF52833">
    <property type="entry name" value="Thioredoxin-like"/>
    <property type="match status" value="1"/>
</dbReference>
<proteinExistence type="predicted"/>
<evidence type="ECO:0000313" key="2">
    <source>
        <dbReference type="Proteomes" id="UP000001396"/>
    </source>
</evidence>
<comment type="caution">
    <text evidence="1">The sequence shown here is derived from an EMBL/GenBank/DDBJ whole genome shotgun (WGS) entry which is preliminary data.</text>
</comment>
<evidence type="ECO:0008006" key="3">
    <source>
        <dbReference type="Google" id="ProtNLM"/>
    </source>
</evidence>
<reference evidence="1 2" key="1">
    <citation type="journal article" date="2011" name="Genome Res.">
        <title>Phylogeny-wide analysis of social amoeba genomes highlights ancient origins for complex intercellular communication.</title>
        <authorList>
            <person name="Heidel A.J."/>
            <person name="Lawal H.M."/>
            <person name="Felder M."/>
            <person name="Schilde C."/>
            <person name="Helps N.R."/>
            <person name="Tunggal B."/>
            <person name="Rivero F."/>
            <person name="John U."/>
            <person name="Schleicher M."/>
            <person name="Eichinger L."/>
            <person name="Platzer M."/>
            <person name="Noegel A.A."/>
            <person name="Schaap P."/>
            <person name="Gloeckner G."/>
        </authorList>
    </citation>
    <scope>NUCLEOTIDE SEQUENCE [LARGE SCALE GENOMIC DNA]</scope>
    <source>
        <strain evidence="2">ATCC 26659 / Pp 5 / PN500</strain>
    </source>
</reference>